<dbReference type="Pfam" id="PF10373">
    <property type="entry name" value="EST1_DNA_bind"/>
    <property type="match status" value="1"/>
</dbReference>
<feature type="region of interest" description="Disordered" evidence="1">
    <location>
        <begin position="579"/>
        <end position="601"/>
    </location>
</feature>
<keyword evidence="5" id="KW-1185">Reference proteome</keyword>
<protein>
    <recommendedName>
        <fullName evidence="6">DNA/RNA-binding domain-containing protein</fullName>
    </recommendedName>
</protein>
<dbReference type="InterPro" id="IPR011990">
    <property type="entry name" value="TPR-like_helical_dom_sf"/>
</dbReference>
<organism evidence="4 5">
    <name type="scientific">Teratosphaeria nubilosa</name>
    <dbReference type="NCBI Taxonomy" id="161662"/>
    <lineage>
        <taxon>Eukaryota</taxon>
        <taxon>Fungi</taxon>
        <taxon>Dikarya</taxon>
        <taxon>Ascomycota</taxon>
        <taxon>Pezizomycotina</taxon>
        <taxon>Dothideomycetes</taxon>
        <taxon>Dothideomycetidae</taxon>
        <taxon>Mycosphaerellales</taxon>
        <taxon>Teratosphaeriaceae</taxon>
        <taxon>Teratosphaeria</taxon>
    </lineage>
</organism>
<feature type="compositionally biased region" description="Polar residues" evidence="1">
    <location>
        <begin position="588"/>
        <end position="601"/>
    </location>
</feature>
<dbReference type="PANTHER" id="PTHR15696:SF36">
    <property type="entry name" value="NONSENSE-MEDIATED MRNA DECAY FACTOR"/>
    <property type="match status" value="1"/>
</dbReference>
<dbReference type="AlphaFoldDB" id="A0A6G1L917"/>
<feature type="domain" description="DNA/RNA-binding" evidence="2">
    <location>
        <begin position="182"/>
        <end position="473"/>
    </location>
</feature>
<dbReference type="Proteomes" id="UP000799436">
    <property type="component" value="Unassembled WGS sequence"/>
</dbReference>
<dbReference type="InterPro" id="IPR018834">
    <property type="entry name" value="DNA/RNA-bd_Est1-type"/>
</dbReference>
<evidence type="ECO:0000313" key="5">
    <source>
        <dbReference type="Proteomes" id="UP000799436"/>
    </source>
</evidence>
<evidence type="ECO:0008006" key="6">
    <source>
        <dbReference type="Google" id="ProtNLM"/>
    </source>
</evidence>
<evidence type="ECO:0000256" key="1">
    <source>
        <dbReference type="SAM" id="MobiDB-lite"/>
    </source>
</evidence>
<name>A0A6G1L917_9PEZI</name>
<evidence type="ECO:0000259" key="2">
    <source>
        <dbReference type="Pfam" id="PF10373"/>
    </source>
</evidence>
<evidence type="ECO:0000259" key="3">
    <source>
        <dbReference type="Pfam" id="PF10374"/>
    </source>
</evidence>
<dbReference type="InterPro" id="IPR019458">
    <property type="entry name" value="Est1-like_N"/>
</dbReference>
<dbReference type="SUPFAM" id="SSF48452">
    <property type="entry name" value="TPR-like"/>
    <property type="match status" value="1"/>
</dbReference>
<dbReference type="PANTHER" id="PTHR15696">
    <property type="entry name" value="SMG-7 SUPPRESSOR WITH MORPHOLOGICAL EFFECT ON GENITALIA PROTEIN 7"/>
    <property type="match status" value="1"/>
</dbReference>
<gene>
    <name evidence="4" type="ORF">EJ03DRAFT_107174</name>
</gene>
<feature type="domain" description="Telomerase activating protein Est1-like N-terminal" evidence="3">
    <location>
        <begin position="51"/>
        <end position="169"/>
    </location>
</feature>
<reference evidence="4" key="1">
    <citation type="journal article" date="2020" name="Stud. Mycol.">
        <title>101 Dothideomycetes genomes: a test case for predicting lifestyles and emergence of pathogens.</title>
        <authorList>
            <person name="Haridas S."/>
            <person name="Albert R."/>
            <person name="Binder M."/>
            <person name="Bloem J."/>
            <person name="Labutti K."/>
            <person name="Salamov A."/>
            <person name="Andreopoulos B."/>
            <person name="Baker S."/>
            <person name="Barry K."/>
            <person name="Bills G."/>
            <person name="Bluhm B."/>
            <person name="Cannon C."/>
            <person name="Castanera R."/>
            <person name="Culley D."/>
            <person name="Daum C."/>
            <person name="Ezra D."/>
            <person name="Gonzalez J."/>
            <person name="Henrissat B."/>
            <person name="Kuo A."/>
            <person name="Liang C."/>
            <person name="Lipzen A."/>
            <person name="Lutzoni F."/>
            <person name="Magnuson J."/>
            <person name="Mondo S."/>
            <person name="Nolan M."/>
            <person name="Ohm R."/>
            <person name="Pangilinan J."/>
            <person name="Park H.-J."/>
            <person name="Ramirez L."/>
            <person name="Alfaro M."/>
            <person name="Sun H."/>
            <person name="Tritt A."/>
            <person name="Yoshinaga Y."/>
            <person name="Zwiers L.-H."/>
            <person name="Turgeon B."/>
            <person name="Goodwin S."/>
            <person name="Spatafora J."/>
            <person name="Crous P."/>
            <person name="Grigoriev I."/>
        </authorList>
    </citation>
    <scope>NUCLEOTIDE SEQUENCE</scope>
    <source>
        <strain evidence="4">CBS 116005</strain>
    </source>
</reference>
<feature type="compositionally biased region" description="Polar residues" evidence="1">
    <location>
        <begin position="720"/>
        <end position="730"/>
    </location>
</feature>
<feature type="compositionally biased region" description="Polar residues" evidence="1">
    <location>
        <begin position="686"/>
        <end position="699"/>
    </location>
</feature>
<proteinExistence type="predicted"/>
<dbReference type="EMBL" id="ML995837">
    <property type="protein sequence ID" value="KAF2769130.1"/>
    <property type="molecule type" value="Genomic_DNA"/>
</dbReference>
<dbReference type="InterPro" id="IPR045153">
    <property type="entry name" value="Est1/Ebs1-like"/>
</dbReference>
<evidence type="ECO:0000313" key="4">
    <source>
        <dbReference type="EMBL" id="KAF2769130.1"/>
    </source>
</evidence>
<sequence length="802" mass="88630">MEAALAEEQARGQHVQQLLRDTASPIDEILTAFAGYRALCRAIMIAQPNQEVETRLWEAHTTGRKYLGRALGGLRKQGESAAVSARQLTKLYLQFLKESERFYRGYIHLLHHHYRLPELEAIAQQVQKKDVEMNGGESPSPASSELRAVLLRSCHQSLIYLGDLARYRATDKLDKDPKFGPAIGWYGLASALIPTNGHGHHQQAIVELAQPKSQRNELRAIYHLYRSMVVDVPNPNAVTNLSLEFEKTSRDWTENKALVTGNGPNAPKRLLIGWFVRMHSMCYKGEVFGAYRELEQTLLRQLANVVKNPAVDAQKTVLRMAMVNMAAQYNAINNFTSTQEAKYQQALFYFFRFNVSFYTSLLQLLDDNLEAHDTVSDDEDPAAKLTTIARCVLPALHLYSAWMQAYDFLLDGLKQDDFLAKPIDTLWYTYSKILNALADDSNFGIWTLEDYQSTYLLEEDADALGFNPLKHQHTAAWPKRWYDQQHVLKPRFSDSHVARLAAQEEDLARLNDILVEGLKHCEADSTAPLTLLGTKVYHGPPPEEAVKAAEEAKRQPPRPMPKPKPLSYAKAAAKSQAAAAARPVVRSGTASSTGSRAQQAHLSRMVHDLVDEDDVNDPVTPPQQFATTPTILTNGESHMHSGNGVAQGFSAVPSYQPKVPVRSPVQHARPVPAGTTPTSMDRLRSESVSGLWPNQSPISPSFPPGLLMGTMSPGARGHSRGNSAGSIQSKASQNGVMEGDFYPSFDPTPGGKAAVRVPHVPVLAREGPVEPVYNKFSDTTIASPLLYGTGGVWSTNGRATNT</sequence>
<dbReference type="OrthoDB" id="69928at2759"/>
<dbReference type="Pfam" id="PF10374">
    <property type="entry name" value="EST1"/>
    <property type="match status" value="1"/>
</dbReference>
<feature type="region of interest" description="Disordered" evidence="1">
    <location>
        <begin position="661"/>
        <end position="730"/>
    </location>
</feature>
<accession>A0A6G1L917</accession>
<dbReference type="Gene3D" id="1.25.40.10">
    <property type="entry name" value="Tetratricopeptide repeat domain"/>
    <property type="match status" value="1"/>
</dbReference>